<keyword evidence="6" id="KW-1185">Reference proteome</keyword>
<evidence type="ECO:0000259" key="3">
    <source>
        <dbReference type="Pfam" id="PF00534"/>
    </source>
</evidence>
<protein>
    <recommendedName>
        <fullName evidence="7">Glycosyltransferase WbuB</fullName>
    </recommendedName>
</protein>
<evidence type="ECO:0000259" key="4">
    <source>
        <dbReference type="Pfam" id="PF13439"/>
    </source>
</evidence>
<evidence type="ECO:0000256" key="1">
    <source>
        <dbReference type="ARBA" id="ARBA00022676"/>
    </source>
</evidence>
<evidence type="ECO:0000313" key="6">
    <source>
        <dbReference type="Proteomes" id="UP001344906"/>
    </source>
</evidence>
<feature type="domain" description="Glycosyl transferase family 1" evidence="3">
    <location>
        <begin position="214"/>
        <end position="385"/>
    </location>
</feature>
<evidence type="ECO:0008006" key="7">
    <source>
        <dbReference type="Google" id="ProtNLM"/>
    </source>
</evidence>
<reference evidence="5 6" key="1">
    <citation type="submission" date="2023-02" db="EMBL/GenBank/DDBJ databases">
        <title>Dictyobacter halimunensis sp. nov., a new member of the class Ktedonobacteria from forest soil in a geothermal area.</title>
        <authorList>
            <person name="Rachmania M.K."/>
            <person name="Ningsih F."/>
            <person name="Sakai Y."/>
            <person name="Yabe S."/>
            <person name="Yokota A."/>
            <person name="Sjamsuridzal W."/>
        </authorList>
    </citation>
    <scope>NUCLEOTIDE SEQUENCE [LARGE SCALE GENOMIC DNA]</scope>
    <source>
        <strain evidence="5 6">S3.2.2.5</strain>
    </source>
</reference>
<proteinExistence type="predicted"/>
<name>A0ABQ6FLC7_9CHLR</name>
<evidence type="ECO:0000313" key="5">
    <source>
        <dbReference type="EMBL" id="GLV54504.1"/>
    </source>
</evidence>
<dbReference type="SUPFAM" id="SSF53756">
    <property type="entry name" value="UDP-Glycosyltransferase/glycogen phosphorylase"/>
    <property type="match status" value="1"/>
</dbReference>
<evidence type="ECO:0000256" key="2">
    <source>
        <dbReference type="ARBA" id="ARBA00022679"/>
    </source>
</evidence>
<dbReference type="Proteomes" id="UP001344906">
    <property type="component" value="Unassembled WGS sequence"/>
</dbReference>
<dbReference type="EMBL" id="BSRI01000001">
    <property type="protein sequence ID" value="GLV54504.1"/>
    <property type="molecule type" value="Genomic_DNA"/>
</dbReference>
<keyword evidence="2" id="KW-0808">Transferase</keyword>
<dbReference type="Pfam" id="PF00534">
    <property type="entry name" value="Glycos_transf_1"/>
    <property type="match status" value="1"/>
</dbReference>
<sequence>MKMIFPAHEDEYVENLQLPASLHVCMHVVRNAQADIRLQRNATTLTAAGCQVTIVDVAASHSQQPLESSHYQVKHIGVNQQFELTRFQHRGRRTALAVFIRGAIALMKQSADIYHACELTALPACYIAARVRRKPLIFEAYEMPLQDMPLAAMPKSRRLFYIIMKGCLRYMLARCTAVITVSSPIVQELQRHYRIPHIVLLRNLPQYRSCEKTDRLRQHLGLSRRTRIALYQGNIQPDRGLDRLVRAAAYLEPEHVIIIMGQNIGTTRAELRQLIMLQGVDAHIKIIPAVPYDDLLEWTASADLGLTILPLDYTPNMRMCLPNKLFEYLQAGLPVLSSPLEAVREIIDTYQVGRVVRSMDPADVGKDINMLLSNTDELARMRANALRAAHQDLCWEKESTKLLQLYRQISSRHA</sequence>
<organism evidence="5 6">
    <name type="scientific">Dictyobacter halimunensis</name>
    <dbReference type="NCBI Taxonomy" id="3026934"/>
    <lineage>
        <taxon>Bacteria</taxon>
        <taxon>Bacillati</taxon>
        <taxon>Chloroflexota</taxon>
        <taxon>Ktedonobacteria</taxon>
        <taxon>Ktedonobacterales</taxon>
        <taxon>Dictyobacteraceae</taxon>
        <taxon>Dictyobacter</taxon>
    </lineage>
</organism>
<feature type="domain" description="Glycosyltransferase subfamily 4-like N-terminal" evidence="4">
    <location>
        <begin position="42"/>
        <end position="200"/>
    </location>
</feature>
<dbReference type="PANTHER" id="PTHR12526:SF629">
    <property type="entry name" value="TEICHURONIC ACID BIOSYNTHESIS GLYCOSYLTRANSFERASE TUAH-RELATED"/>
    <property type="match status" value="1"/>
</dbReference>
<dbReference type="Gene3D" id="3.40.50.2000">
    <property type="entry name" value="Glycogen Phosphorylase B"/>
    <property type="match status" value="2"/>
</dbReference>
<dbReference type="InterPro" id="IPR001296">
    <property type="entry name" value="Glyco_trans_1"/>
</dbReference>
<dbReference type="PANTHER" id="PTHR12526">
    <property type="entry name" value="GLYCOSYLTRANSFERASE"/>
    <property type="match status" value="1"/>
</dbReference>
<accession>A0ABQ6FLC7</accession>
<dbReference type="Pfam" id="PF13439">
    <property type="entry name" value="Glyco_transf_4"/>
    <property type="match status" value="1"/>
</dbReference>
<comment type="caution">
    <text evidence="5">The sequence shown here is derived from an EMBL/GenBank/DDBJ whole genome shotgun (WGS) entry which is preliminary data.</text>
</comment>
<dbReference type="InterPro" id="IPR028098">
    <property type="entry name" value="Glyco_trans_4-like_N"/>
</dbReference>
<dbReference type="RefSeq" id="WP_338248164.1">
    <property type="nucleotide sequence ID" value="NZ_BSRI01000001.1"/>
</dbReference>
<gene>
    <name evidence="5" type="ORF">KDH_13510</name>
</gene>
<keyword evidence="1" id="KW-0328">Glycosyltransferase</keyword>